<reference evidence="1" key="1">
    <citation type="submission" date="2020-08" db="EMBL/GenBank/DDBJ databases">
        <title>Multicomponent nature underlies the extraordinary mechanical properties of spider dragline silk.</title>
        <authorList>
            <person name="Kono N."/>
            <person name="Nakamura H."/>
            <person name="Mori M."/>
            <person name="Yoshida Y."/>
            <person name="Ohtoshi R."/>
            <person name="Malay A.D."/>
            <person name="Moran D.A.P."/>
            <person name="Tomita M."/>
            <person name="Numata K."/>
            <person name="Arakawa K."/>
        </authorList>
    </citation>
    <scope>NUCLEOTIDE SEQUENCE</scope>
</reference>
<sequence>MQEFRRKSIPGEQLVTGSSRFLSIILLGSLGPKKANSFLPNPETKRDYANVQLSMTGSSSQGGYHSTRDKEMALRIRVWCCYLGYRATRGLLATDHEILNHGQVTWTTPELAPPSPNYHTNGRTFQLSTDLTCIAALHGLFSVKKNWGK</sequence>
<accession>A0A8X6W306</accession>
<dbReference type="EMBL" id="BMAU01021379">
    <property type="protein sequence ID" value="GFY27044.1"/>
    <property type="molecule type" value="Genomic_DNA"/>
</dbReference>
<keyword evidence="2" id="KW-1185">Reference proteome</keyword>
<name>A0A8X6W306_TRICX</name>
<dbReference type="AlphaFoldDB" id="A0A8X6W306"/>
<dbReference type="Proteomes" id="UP000887159">
    <property type="component" value="Unassembled WGS sequence"/>
</dbReference>
<gene>
    <name evidence="1" type="ORF">TNCV_2066651</name>
</gene>
<organism evidence="1 2">
    <name type="scientific">Trichonephila clavipes</name>
    <name type="common">Golden silk orbweaver</name>
    <name type="synonym">Nephila clavipes</name>
    <dbReference type="NCBI Taxonomy" id="2585209"/>
    <lineage>
        <taxon>Eukaryota</taxon>
        <taxon>Metazoa</taxon>
        <taxon>Ecdysozoa</taxon>
        <taxon>Arthropoda</taxon>
        <taxon>Chelicerata</taxon>
        <taxon>Arachnida</taxon>
        <taxon>Araneae</taxon>
        <taxon>Araneomorphae</taxon>
        <taxon>Entelegynae</taxon>
        <taxon>Araneoidea</taxon>
        <taxon>Nephilidae</taxon>
        <taxon>Trichonephila</taxon>
    </lineage>
</organism>
<proteinExistence type="predicted"/>
<evidence type="ECO:0000313" key="1">
    <source>
        <dbReference type="EMBL" id="GFY27044.1"/>
    </source>
</evidence>
<comment type="caution">
    <text evidence="1">The sequence shown here is derived from an EMBL/GenBank/DDBJ whole genome shotgun (WGS) entry which is preliminary data.</text>
</comment>
<protein>
    <submittedName>
        <fullName evidence="1">Uncharacterized protein</fullName>
    </submittedName>
</protein>
<evidence type="ECO:0000313" key="2">
    <source>
        <dbReference type="Proteomes" id="UP000887159"/>
    </source>
</evidence>